<accession>A0A0F8Y0J5</accession>
<comment type="caution">
    <text evidence="1">The sequence shown here is derived from an EMBL/GenBank/DDBJ whole genome shotgun (WGS) entry which is preliminary data.</text>
</comment>
<evidence type="ECO:0000313" key="1">
    <source>
        <dbReference type="EMBL" id="KKK74798.1"/>
    </source>
</evidence>
<reference evidence="1" key="1">
    <citation type="journal article" date="2015" name="Nature">
        <title>Complex archaea that bridge the gap between prokaryotes and eukaryotes.</title>
        <authorList>
            <person name="Spang A."/>
            <person name="Saw J.H."/>
            <person name="Jorgensen S.L."/>
            <person name="Zaremba-Niedzwiedzka K."/>
            <person name="Martijn J."/>
            <person name="Lind A.E."/>
            <person name="van Eijk R."/>
            <person name="Schleper C."/>
            <person name="Guy L."/>
            <person name="Ettema T.J."/>
        </authorList>
    </citation>
    <scope>NUCLEOTIDE SEQUENCE</scope>
</reference>
<name>A0A0F8Y0J5_9ZZZZ</name>
<feature type="non-terminal residue" evidence="1">
    <location>
        <position position="1"/>
    </location>
</feature>
<organism evidence="1">
    <name type="scientific">marine sediment metagenome</name>
    <dbReference type="NCBI Taxonomy" id="412755"/>
    <lineage>
        <taxon>unclassified sequences</taxon>
        <taxon>metagenomes</taxon>
        <taxon>ecological metagenomes</taxon>
    </lineage>
</organism>
<protein>
    <submittedName>
        <fullName evidence="1">Uncharacterized protein</fullName>
    </submittedName>
</protein>
<dbReference type="AlphaFoldDB" id="A0A0F8Y0J5"/>
<gene>
    <name evidence="1" type="ORF">LCGC14_2880140</name>
</gene>
<proteinExistence type="predicted"/>
<sequence length="75" mass="8628">HDHGVDFTWTANFQLRGDLVRDEGGWSLVPHRLVGGLEMPSSAIKRWTVNSRKTLRFRRTAKRELARRSPARADS</sequence>
<dbReference type="EMBL" id="LAZR01056147">
    <property type="protein sequence ID" value="KKK74798.1"/>
    <property type="molecule type" value="Genomic_DNA"/>
</dbReference>